<protein>
    <submittedName>
        <fullName evidence="1">Uncharacterized protein</fullName>
    </submittedName>
</protein>
<organism evidence="1">
    <name type="scientific">Siphoviridae sp. cteHV32</name>
    <dbReference type="NCBI Taxonomy" id="2825588"/>
    <lineage>
        <taxon>Viruses</taxon>
        <taxon>Duplodnaviria</taxon>
        <taxon>Heunggongvirae</taxon>
        <taxon>Uroviricota</taxon>
        <taxon>Caudoviricetes</taxon>
    </lineage>
</organism>
<sequence length="86" mass="10201">MKLYDLYTLDGTFVDTLTRKEAVERFSLSGWDFKSKIDYREPINGEYYLDDSEDDITVRKHKDKDMLAQFDLLTSKLRKILKVEGK</sequence>
<accession>A0A8S5QG79</accession>
<proteinExistence type="predicted"/>
<reference evidence="1" key="1">
    <citation type="journal article" date="2021" name="Proc. Natl. Acad. Sci. U.S.A.">
        <title>A Catalog of Tens of Thousands of Viruses from Human Metagenomes Reveals Hidden Associations with Chronic Diseases.</title>
        <authorList>
            <person name="Tisza M.J."/>
            <person name="Buck C.B."/>
        </authorList>
    </citation>
    <scope>NUCLEOTIDE SEQUENCE</scope>
    <source>
        <strain evidence="1">CteHV32</strain>
    </source>
</reference>
<name>A0A8S5QG79_9CAUD</name>
<evidence type="ECO:0000313" key="1">
    <source>
        <dbReference type="EMBL" id="DAE18278.1"/>
    </source>
</evidence>
<dbReference type="EMBL" id="BK015653">
    <property type="protein sequence ID" value="DAE18278.1"/>
    <property type="molecule type" value="Genomic_DNA"/>
</dbReference>